<dbReference type="PANTHER" id="PTHR22916">
    <property type="entry name" value="GLYCOSYLTRANSFERASE"/>
    <property type="match status" value="1"/>
</dbReference>
<dbReference type="Proteomes" id="UP001652395">
    <property type="component" value="Unassembled WGS sequence"/>
</dbReference>
<gene>
    <name evidence="4" type="ORF">OCV69_14565</name>
</gene>
<keyword evidence="2" id="KW-0808">Transferase</keyword>
<dbReference type="SUPFAM" id="SSF53448">
    <property type="entry name" value="Nucleotide-diphospho-sugar transferases"/>
    <property type="match status" value="1"/>
</dbReference>
<reference evidence="4 5" key="1">
    <citation type="journal article" date="2021" name="ISME Commun">
        <title>Automated analysis of genomic sequences facilitates high-throughput and comprehensive description of bacteria.</title>
        <authorList>
            <person name="Hitch T.C.A."/>
        </authorList>
    </citation>
    <scope>NUCLEOTIDE SEQUENCE [LARGE SCALE GENOMIC DNA]</scope>
    <source>
        <strain evidence="5">f_CCE</strain>
    </source>
</reference>
<dbReference type="PANTHER" id="PTHR22916:SF51">
    <property type="entry name" value="GLYCOSYLTRANSFERASE EPSH-RELATED"/>
    <property type="match status" value="1"/>
</dbReference>
<sequence>MKVIKQQVKKLIVWGLRRYVKVVYMLEKRGGKRKSLNIEDIIKKAADAGYDYKFPYDYSSKKLVVDSFVDLSIIIPVYKVEDYLDECICSVLRQATNYSYEVILVDDGSPDKCGIICDGYALKNDIIKVIHQKNRGVSSARNAGLEQATGKYITFLDADDFLEPTYIQLLMDRALETDADMVKCNFYKVYSDGKKTVEHRYDNIKKEYQNGLGEDMLYLAFPWGSVFKRKMWVSVRFPEGYKHEDMMMAHLIFHEVRVGAYVGLPLYNYRQDNVNSLTKEYGRNIALPRQLDQVFLAYATLEFMYHENMKVDANILKVTLREMGMMTFCRLNKRYHLVAFQLASYTLHRLIDKMPKGYEKELTQIEIMYIYSFQNARYDIWKALICMEYYENSLKSR</sequence>
<dbReference type="Gene3D" id="3.90.550.10">
    <property type="entry name" value="Spore Coat Polysaccharide Biosynthesis Protein SpsA, Chain A"/>
    <property type="match status" value="1"/>
</dbReference>
<protein>
    <submittedName>
        <fullName evidence="4">Glycosyltransferase</fullName>
    </submittedName>
</protein>
<evidence type="ECO:0000256" key="2">
    <source>
        <dbReference type="ARBA" id="ARBA00022679"/>
    </source>
</evidence>
<keyword evidence="5" id="KW-1185">Reference proteome</keyword>
<evidence type="ECO:0000256" key="1">
    <source>
        <dbReference type="ARBA" id="ARBA00022676"/>
    </source>
</evidence>
<dbReference type="InterPro" id="IPR029044">
    <property type="entry name" value="Nucleotide-diphossugar_trans"/>
</dbReference>
<evidence type="ECO:0000313" key="5">
    <source>
        <dbReference type="Proteomes" id="UP001652395"/>
    </source>
</evidence>
<dbReference type="Pfam" id="PF00535">
    <property type="entry name" value="Glycos_transf_2"/>
    <property type="match status" value="1"/>
</dbReference>
<keyword evidence="1" id="KW-0328">Glycosyltransferase</keyword>
<dbReference type="RefSeq" id="WP_262563190.1">
    <property type="nucleotide sequence ID" value="NZ_JAOQJF010000040.1"/>
</dbReference>
<dbReference type="EMBL" id="JAOQJF010000040">
    <property type="protein sequence ID" value="MCU6801136.1"/>
    <property type="molecule type" value="Genomic_DNA"/>
</dbReference>
<accession>A0ABT2V2N0</accession>
<name>A0ABT2V2N0_9FIRM</name>
<feature type="domain" description="Glycosyltransferase 2-like" evidence="3">
    <location>
        <begin position="72"/>
        <end position="210"/>
    </location>
</feature>
<dbReference type="InterPro" id="IPR001173">
    <property type="entry name" value="Glyco_trans_2-like"/>
</dbReference>
<organism evidence="4 5">
    <name type="scientific">Alitiscatomonas aceti</name>
    <dbReference type="NCBI Taxonomy" id="2981724"/>
    <lineage>
        <taxon>Bacteria</taxon>
        <taxon>Bacillati</taxon>
        <taxon>Bacillota</taxon>
        <taxon>Clostridia</taxon>
        <taxon>Lachnospirales</taxon>
        <taxon>Lachnospiraceae</taxon>
        <taxon>Alitiscatomonas</taxon>
    </lineage>
</organism>
<comment type="caution">
    <text evidence="4">The sequence shown here is derived from an EMBL/GenBank/DDBJ whole genome shotgun (WGS) entry which is preliminary data.</text>
</comment>
<proteinExistence type="predicted"/>
<evidence type="ECO:0000259" key="3">
    <source>
        <dbReference type="Pfam" id="PF00535"/>
    </source>
</evidence>
<evidence type="ECO:0000313" key="4">
    <source>
        <dbReference type="EMBL" id="MCU6801136.1"/>
    </source>
</evidence>
<dbReference type="CDD" id="cd00761">
    <property type="entry name" value="Glyco_tranf_GTA_type"/>
    <property type="match status" value="1"/>
</dbReference>